<feature type="transmembrane region" description="Helical" evidence="2">
    <location>
        <begin position="112"/>
        <end position="136"/>
    </location>
</feature>
<reference evidence="5" key="1">
    <citation type="journal article" date="2019" name="Int. J. Syst. Evol. Microbiol.">
        <title>The Global Catalogue of Microorganisms (GCM) 10K type strain sequencing project: providing services to taxonomists for standard genome sequencing and annotation.</title>
        <authorList>
            <consortium name="The Broad Institute Genomics Platform"/>
            <consortium name="The Broad Institute Genome Sequencing Center for Infectious Disease"/>
            <person name="Wu L."/>
            <person name="Ma J."/>
        </authorList>
    </citation>
    <scope>NUCLEOTIDE SEQUENCE [LARGE SCALE GENOMIC DNA]</scope>
    <source>
        <strain evidence="5">CGMCC 4.7246</strain>
    </source>
</reference>
<dbReference type="RefSeq" id="WP_380638444.1">
    <property type="nucleotide sequence ID" value="NZ_JBHSQO010000025.1"/>
</dbReference>
<comment type="caution">
    <text evidence="4">The sequence shown here is derived from an EMBL/GenBank/DDBJ whole genome shotgun (WGS) entry which is preliminary data.</text>
</comment>
<dbReference type="Pfam" id="PF13828">
    <property type="entry name" value="DUF4190"/>
    <property type="match status" value="1"/>
</dbReference>
<feature type="domain" description="DUF4190" evidence="3">
    <location>
        <begin position="71"/>
        <end position="124"/>
    </location>
</feature>
<name>A0ABW1PAN3_9PSEU</name>
<feature type="transmembrane region" description="Helical" evidence="2">
    <location>
        <begin position="70"/>
        <end position="91"/>
    </location>
</feature>
<protein>
    <submittedName>
        <fullName evidence="4">DUF4190 domain-containing protein</fullName>
    </submittedName>
</protein>
<evidence type="ECO:0000313" key="4">
    <source>
        <dbReference type="EMBL" id="MFC6092150.1"/>
    </source>
</evidence>
<gene>
    <name evidence="4" type="ORF">ACFP3R_23015</name>
</gene>
<accession>A0ABW1PAN3</accession>
<keyword evidence="2" id="KW-0812">Transmembrane</keyword>
<feature type="compositionally biased region" description="Gly residues" evidence="1">
    <location>
        <begin position="45"/>
        <end position="56"/>
    </location>
</feature>
<dbReference type="InterPro" id="IPR025241">
    <property type="entry name" value="DUF4190"/>
</dbReference>
<keyword evidence="2" id="KW-1133">Transmembrane helix</keyword>
<feature type="compositionally biased region" description="Low complexity" evidence="1">
    <location>
        <begin position="9"/>
        <end position="32"/>
    </location>
</feature>
<dbReference type="Proteomes" id="UP001596220">
    <property type="component" value="Unassembled WGS sequence"/>
</dbReference>
<organism evidence="4 5">
    <name type="scientific">Saccharothrix lopnurensis</name>
    <dbReference type="NCBI Taxonomy" id="1670621"/>
    <lineage>
        <taxon>Bacteria</taxon>
        <taxon>Bacillati</taxon>
        <taxon>Actinomycetota</taxon>
        <taxon>Actinomycetes</taxon>
        <taxon>Pseudonocardiales</taxon>
        <taxon>Pseudonocardiaceae</taxon>
        <taxon>Saccharothrix</taxon>
    </lineage>
</organism>
<evidence type="ECO:0000256" key="2">
    <source>
        <dbReference type="SAM" id="Phobius"/>
    </source>
</evidence>
<sequence>MSQPPPYQHPEQQQQPGQQPYPGYPAYEQAGYEQAGYPQPDHGQAGYGQAGYGQHPGYGQHLQPRGTNGMAIAALICLFLFAPASIPLGVVARKQIRRTGEEGWGMATASMVIGIVLTALGVLAFVLLIVMSVLLVNELPQPR</sequence>
<dbReference type="EMBL" id="JBHSQO010000025">
    <property type="protein sequence ID" value="MFC6092150.1"/>
    <property type="molecule type" value="Genomic_DNA"/>
</dbReference>
<evidence type="ECO:0000259" key="3">
    <source>
        <dbReference type="Pfam" id="PF13828"/>
    </source>
</evidence>
<evidence type="ECO:0000256" key="1">
    <source>
        <dbReference type="SAM" id="MobiDB-lite"/>
    </source>
</evidence>
<keyword evidence="5" id="KW-1185">Reference proteome</keyword>
<proteinExistence type="predicted"/>
<keyword evidence="2" id="KW-0472">Membrane</keyword>
<feature type="region of interest" description="Disordered" evidence="1">
    <location>
        <begin position="1"/>
        <end position="60"/>
    </location>
</feature>
<evidence type="ECO:0000313" key="5">
    <source>
        <dbReference type="Proteomes" id="UP001596220"/>
    </source>
</evidence>